<proteinExistence type="predicted"/>
<accession>A0A8J2PSI6</accession>
<organism evidence="1 2">
    <name type="scientific">Allacma fusca</name>
    <dbReference type="NCBI Taxonomy" id="39272"/>
    <lineage>
        <taxon>Eukaryota</taxon>
        <taxon>Metazoa</taxon>
        <taxon>Ecdysozoa</taxon>
        <taxon>Arthropoda</taxon>
        <taxon>Hexapoda</taxon>
        <taxon>Collembola</taxon>
        <taxon>Symphypleona</taxon>
        <taxon>Sminthuridae</taxon>
        <taxon>Allacma</taxon>
    </lineage>
</organism>
<sequence>MLYPLVESCLPEDLLRIWQRQSQTSVGGPNAAADPLKNRLTNVLEFLRSEVEGEERIRLARAGFGLNPKKEKVSKEKEFFEDLPTAAGLFNSENHSMKSQSCIFCDKKHPSQDCFSAQKMALPEKKSHVQKKKCCFSCLKVGH</sequence>
<dbReference type="OrthoDB" id="5967017at2759"/>
<keyword evidence="2" id="KW-1185">Reference proteome</keyword>
<comment type="caution">
    <text evidence="1">The sequence shown here is derived from an EMBL/GenBank/DDBJ whole genome shotgun (WGS) entry which is preliminary data.</text>
</comment>
<dbReference type="EMBL" id="CAJVCH010563316">
    <property type="protein sequence ID" value="CAG7832064.1"/>
    <property type="molecule type" value="Genomic_DNA"/>
</dbReference>
<reference evidence="1" key="1">
    <citation type="submission" date="2021-06" db="EMBL/GenBank/DDBJ databases">
        <authorList>
            <person name="Hodson N. C."/>
            <person name="Mongue J. A."/>
            <person name="Jaron S. K."/>
        </authorList>
    </citation>
    <scope>NUCLEOTIDE SEQUENCE</scope>
</reference>
<dbReference type="Proteomes" id="UP000708208">
    <property type="component" value="Unassembled WGS sequence"/>
</dbReference>
<evidence type="ECO:0000313" key="1">
    <source>
        <dbReference type="EMBL" id="CAG7832064.1"/>
    </source>
</evidence>
<dbReference type="AlphaFoldDB" id="A0A8J2PSI6"/>
<feature type="non-terminal residue" evidence="1">
    <location>
        <position position="143"/>
    </location>
</feature>
<gene>
    <name evidence="1" type="ORF">AFUS01_LOCUS41771</name>
</gene>
<protein>
    <submittedName>
        <fullName evidence="1">Uncharacterized protein</fullName>
    </submittedName>
</protein>
<evidence type="ECO:0000313" key="2">
    <source>
        <dbReference type="Proteomes" id="UP000708208"/>
    </source>
</evidence>
<name>A0A8J2PSI6_9HEXA</name>